<dbReference type="InterPro" id="IPR006097">
    <property type="entry name" value="Glu/Leu/Phe/Val/Trp_DH_dimer"/>
</dbReference>
<comment type="similarity">
    <text evidence="1 3 7">Belongs to the Glu/Leu/Phe/Val dehydrogenases family.</text>
</comment>
<keyword evidence="5" id="KW-0520">NAD</keyword>
<reference evidence="9 10" key="1">
    <citation type="journal article" date="2015" name="Nature">
        <title>rRNA introns, odd ribosomes, and small enigmatic genomes across a large radiation of phyla.</title>
        <authorList>
            <person name="Brown C.T."/>
            <person name="Hug L.A."/>
            <person name="Thomas B.C."/>
            <person name="Sharon I."/>
            <person name="Castelle C.J."/>
            <person name="Singh A."/>
            <person name="Wilkins M.J."/>
            <person name="Williams K.H."/>
            <person name="Banfield J.F."/>
        </authorList>
    </citation>
    <scope>NUCLEOTIDE SEQUENCE [LARGE SCALE GENOMIC DNA]</scope>
</reference>
<dbReference type="SUPFAM" id="SSF51735">
    <property type="entry name" value="NAD(P)-binding Rossmann-fold domains"/>
    <property type="match status" value="1"/>
</dbReference>
<dbReference type="InterPro" id="IPR006096">
    <property type="entry name" value="Glu/Leu/Phe/Val/Trp_DH_C"/>
</dbReference>
<dbReference type="InterPro" id="IPR036291">
    <property type="entry name" value="NAD(P)-bd_dom_sf"/>
</dbReference>
<dbReference type="CDD" id="cd01076">
    <property type="entry name" value="NAD_bind_1_Glu_DH"/>
    <property type="match status" value="1"/>
</dbReference>
<dbReference type="InterPro" id="IPR046346">
    <property type="entry name" value="Aminoacid_DH-like_N_sf"/>
</dbReference>
<dbReference type="PIRSF" id="PIRSF000185">
    <property type="entry name" value="Glu_DH"/>
    <property type="match status" value="1"/>
</dbReference>
<feature type="binding site" evidence="5">
    <location>
        <position position="216"/>
    </location>
    <ligand>
        <name>NAD(+)</name>
        <dbReference type="ChEBI" id="CHEBI:57540"/>
    </ligand>
</feature>
<name>A0A0G0JMK7_9BACT</name>
<evidence type="ECO:0000256" key="3">
    <source>
        <dbReference type="PIRNR" id="PIRNR000185"/>
    </source>
</evidence>
<feature type="active site" description="Proton donor" evidence="4">
    <location>
        <position position="100"/>
    </location>
</feature>
<dbReference type="EMBL" id="LBTJ01000019">
    <property type="protein sequence ID" value="KKQ38064.1"/>
    <property type="molecule type" value="Genomic_DNA"/>
</dbReference>
<dbReference type="PANTHER" id="PTHR11606:SF13">
    <property type="entry name" value="GLUTAMATE DEHYDROGENASE 1, MITOCHONDRIAL"/>
    <property type="match status" value="1"/>
</dbReference>
<evidence type="ECO:0000259" key="8">
    <source>
        <dbReference type="SMART" id="SM00839"/>
    </source>
</evidence>
<evidence type="ECO:0000256" key="7">
    <source>
        <dbReference type="RuleBase" id="RU004417"/>
    </source>
</evidence>
<proteinExistence type="inferred from homology"/>
<feature type="binding site" evidence="5">
    <location>
        <position position="64"/>
    </location>
    <ligand>
        <name>substrate</name>
    </ligand>
</feature>
<dbReference type="Gene3D" id="3.40.50.720">
    <property type="entry name" value="NAD(P)-binding Rossmann-like Domain"/>
    <property type="match status" value="1"/>
</dbReference>
<dbReference type="PATRIC" id="fig|1618481.3.peg.487"/>
<dbReference type="InterPro" id="IPR014362">
    <property type="entry name" value="Glu_DH"/>
</dbReference>
<dbReference type="GO" id="GO:0006538">
    <property type="term" value="P:L-glutamate catabolic process"/>
    <property type="evidence" value="ECO:0007669"/>
    <property type="project" value="TreeGrafter"/>
</dbReference>
<feature type="binding site" evidence="5">
    <location>
        <position position="184"/>
    </location>
    <ligand>
        <name>NAD(+)</name>
        <dbReference type="ChEBI" id="CHEBI:57540"/>
    </ligand>
</feature>
<evidence type="ECO:0000256" key="6">
    <source>
        <dbReference type="PIRSR" id="PIRSR000185-3"/>
    </source>
</evidence>
<comment type="caution">
    <text evidence="9">The sequence shown here is derived from an EMBL/GenBank/DDBJ whole genome shotgun (WGS) entry which is preliminary data.</text>
</comment>
<gene>
    <name evidence="9" type="ORF">US54_C0019G0008</name>
</gene>
<feature type="domain" description="Glutamate/phenylalanine/leucine/valine/L-tryptophan dehydrogenase C-terminal" evidence="8">
    <location>
        <begin position="177"/>
        <end position="407"/>
    </location>
</feature>
<dbReference type="PROSITE" id="PS00074">
    <property type="entry name" value="GLFV_DEHYDROGENASE"/>
    <property type="match status" value="1"/>
</dbReference>
<keyword evidence="2 3" id="KW-0560">Oxidoreductase</keyword>
<evidence type="ECO:0000256" key="2">
    <source>
        <dbReference type="ARBA" id="ARBA00023002"/>
    </source>
</evidence>
<dbReference type="GO" id="GO:0004352">
    <property type="term" value="F:glutamate dehydrogenase (NAD+) activity"/>
    <property type="evidence" value="ECO:0007669"/>
    <property type="project" value="TreeGrafter"/>
</dbReference>
<dbReference type="STRING" id="1618481.US54_C0019G0008"/>
<organism evidence="9 10">
    <name type="scientific">Candidatus Roizmanbacteria bacterium GW2011_GWA2_37_7</name>
    <dbReference type="NCBI Taxonomy" id="1618481"/>
    <lineage>
        <taxon>Bacteria</taxon>
        <taxon>Candidatus Roizmaniibacteriota</taxon>
    </lineage>
</organism>
<evidence type="ECO:0000313" key="9">
    <source>
        <dbReference type="EMBL" id="KKQ38064.1"/>
    </source>
</evidence>
<dbReference type="AlphaFoldDB" id="A0A0G0JMK7"/>
<dbReference type="Pfam" id="PF02812">
    <property type="entry name" value="ELFV_dehydrog_N"/>
    <property type="match status" value="1"/>
</dbReference>
<dbReference type="Proteomes" id="UP000034471">
    <property type="component" value="Unassembled WGS sequence"/>
</dbReference>
<evidence type="ECO:0000256" key="5">
    <source>
        <dbReference type="PIRSR" id="PIRSR000185-2"/>
    </source>
</evidence>
<dbReference type="Gene3D" id="3.40.50.10860">
    <property type="entry name" value="Leucine Dehydrogenase, chain A, domain 1"/>
    <property type="match status" value="1"/>
</dbReference>
<dbReference type="InterPro" id="IPR033922">
    <property type="entry name" value="NAD_bind_Glu_DH"/>
</dbReference>
<dbReference type="SMART" id="SM00839">
    <property type="entry name" value="ELFV_dehydrog"/>
    <property type="match status" value="1"/>
</dbReference>
<evidence type="ECO:0000256" key="1">
    <source>
        <dbReference type="ARBA" id="ARBA00006382"/>
    </source>
</evidence>
<feature type="site" description="Important for catalysis" evidence="6">
    <location>
        <position position="140"/>
    </location>
</feature>
<feature type="binding site" evidence="5">
    <location>
        <position position="88"/>
    </location>
    <ligand>
        <name>substrate</name>
    </ligand>
</feature>
<dbReference type="GO" id="GO:0000166">
    <property type="term" value="F:nucleotide binding"/>
    <property type="evidence" value="ECO:0007669"/>
    <property type="project" value="UniProtKB-KW"/>
</dbReference>
<feature type="binding site" evidence="5">
    <location>
        <position position="347"/>
    </location>
    <ligand>
        <name>substrate</name>
    </ligand>
</feature>
<dbReference type="InterPro" id="IPR006095">
    <property type="entry name" value="Glu/Leu/Phe/Val/Trp_DH"/>
</dbReference>
<dbReference type="SUPFAM" id="SSF53223">
    <property type="entry name" value="Aminoacid dehydrogenase-like, N-terminal domain"/>
    <property type="match status" value="1"/>
</dbReference>
<dbReference type="PRINTS" id="PR00082">
    <property type="entry name" value="GLFDHDRGNASE"/>
</dbReference>
<dbReference type="InterPro" id="IPR033524">
    <property type="entry name" value="Glu/Leu/Phe/Val_DH_AS"/>
</dbReference>
<sequence length="407" mass="44325">MLESAQNLIRTIGERMGYEKSKIEQFIAPEMAFEFSIPLEKEDGTTEVLTGYRIQHNSSRGPYKGGIRFHQDTSREEVQALAILMSIKTAVANIPMGGGKGGVRVNPKKLTQSELKQLSKRFAAKLAHVIGEDIDIPAPDVNTNATIMQWMLEEYEKIHGKKEPAAFTGKSVSNGGSLGRTEATGYGGVIALQELLHKLQPNKQSKVTVAIQGFGNVGYYFAKAAVCEGHTVVAVSDSKGAITGNGSDNGLDIPLVHECKKKQGSVCDSTKGKTISNDDLLELPVDVLVPAALENVIHEKNMEKIQAKIIVEMANGPTTEAARQYLISKGVLILPDVLANAGGVIVSYLEWVQGKQGIWWTQADVINRLNEIMRASFEDIWSHSKKQSVDLTTAAFEVAIQRLLSPK</sequence>
<evidence type="ECO:0000313" key="10">
    <source>
        <dbReference type="Proteomes" id="UP000034471"/>
    </source>
</evidence>
<accession>A0A0G0JMK7</accession>
<evidence type="ECO:0000256" key="4">
    <source>
        <dbReference type="PIRSR" id="PIRSR000185-1"/>
    </source>
</evidence>
<dbReference type="Pfam" id="PF00208">
    <property type="entry name" value="ELFV_dehydrog"/>
    <property type="match status" value="1"/>
</dbReference>
<keyword evidence="5" id="KW-0547">Nucleotide-binding</keyword>
<protein>
    <recommendedName>
        <fullName evidence="3">Glutamate dehydrogenase</fullName>
    </recommendedName>
</protein>
<dbReference type="PANTHER" id="PTHR11606">
    <property type="entry name" value="GLUTAMATE DEHYDROGENASE"/>
    <property type="match status" value="1"/>
</dbReference>